<accession>A0A7S2JNA3</accession>
<dbReference type="PANTHER" id="PTHR15907">
    <property type="entry name" value="DUF614 FAMILY PROTEIN-RELATED"/>
    <property type="match status" value="1"/>
</dbReference>
<organism evidence="1">
    <name type="scientific">Cyanoptyche gloeocystis</name>
    <dbReference type="NCBI Taxonomy" id="77922"/>
    <lineage>
        <taxon>Eukaryota</taxon>
        <taxon>Glaucocystophyceae</taxon>
        <taxon>Glaucocystophyceae incertae sedis</taxon>
        <taxon>Cyanoptyche</taxon>
    </lineage>
</organism>
<name>A0A7S2JNA3_9EUKA</name>
<gene>
    <name evidence="1" type="ORF">CGLO1086_LOCUS593</name>
</gene>
<dbReference type="InterPro" id="IPR006461">
    <property type="entry name" value="PLAC_motif_containing"/>
</dbReference>
<proteinExistence type="predicted"/>
<protein>
    <submittedName>
        <fullName evidence="1">Uncharacterized protein</fullName>
    </submittedName>
</protein>
<sequence>MPKHHHHEGSSSSAPTATTTFVAAQAAEATLPSGKEKWSSNIWGCFGDCDSCLVSFTLPCLQHGLTRERFNGAPWPASMVLSGVGYGLYFCGLYACVPCMWRAEIREKYNIKGSRLEDFFAHCCCPCCATAQEARELDKQTGYVKSGMAMPKALWMVAEQPLLKADALAKEYEEKATLQLAVQVPAAGQALPTFVEGAQNPTPPVPTVTAKPGLFTAFH</sequence>
<dbReference type="NCBIfam" id="TIGR01571">
    <property type="entry name" value="A_thal_Cys_rich"/>
    <property type="match status" value="1"/>
</dbReference>
<dbReference type="Pfam" id="PF04749">
    <property type="entry name" value="PLAC8"/>
    <property type="match status" value="1"/>
</dbReference>
<reference evidence="1" key="1">
    <citation type="submission" date="2021-01" db="EMBL/GenBank/DDBJ databases">
        <authorList>
            <person name="Corre E."/>
            <person name="Pelletier E."/>
            <person name="Niang G."/>
            <person name="Scheremetjew M."/>
            <person name="Finn R."/>
            <person name="Kale V."/>
            <person name="Holt S."/>
            <person name="Cochrane G."/>
            <person name="Meng A."/>
            <person name="Brown T."/>
            <person name="Cohen L."/>
        </authorList>
    </citation>
    <scope>NUCLEOTIDE SEQUENCE</scope>
    <source>
        <strain evidence="1">SAG4.97</strain>
    </source>
</reference>
<dbReference type="EMBL" id="HBGX01001291">
    <property type="protein sequence ID" value="CAD9551547.1"/>
    <property type="molecule type" value="Transcribed_RNA"/>
</dbReference>
<evidence type="ECO:0000313" key="1">
    <source>
        <dbReference type="EMBL" id="CAD9551547.1"/>
    </source>
</evidence>
<dbReference type="AlphaFoldDB" id="A0A7S2JNA3"/>